<feature type="region of interest" description="Disordered" evidence="1">
    <location>
        <begin position="1196"/>
        <end position="1285"/>
    </location>
</feature>
<feature type="compositionally biased region" description="Basic and acidic residues" evidence="1">
    <location>
        <begin position="2517"/>
        <end position="2547"/>
    </location>
</feature>
<feature type="region of interest" description="Disordered" evidence="1">
    <location>
        <begin position="1980"/>
        <end position="2038"/>
    </location>
</feature>
<dbReference type="OrthoDB" id="7417228at2759"/>
<feature type="compositionally biased region" description="Basic residues" evidence="1">
    <location>
        <begin position="1936"/>
        <end position="1945"/>
    </location>
</feature>
<evidence type="ECO:0000313" key="3">
    <source>
        <dbReference type="Proteomes" id="UP000494256"/>
    </source>
</evidence>
<feature type="compositionally biased region" description="Low complexity" evidence="1">
    <location>
        <begin position="2122"/>
        <end position="2132"/>
    </location>
</feature>
<sequence>MKPVHGDTVSNDSSSSAWCSYSNQSGLSFRRLSPLQGARTDRILQEKYIPLKENNLLEKLVKTRVLYEELRHQILSSSLSTSSKGNLISATQPLVVDYPIGIVKREISHRKMQDSKSDMKIKQNCYVDHWNYNFECSTELSPRDCSGRNNHRIADSFLKYLPFTSDVKEHAEYSSNRELEKSKSFKNNILAKRTYSSKILKQNENLSVLGLCQTIKSKENSSLVLQGQNSTHLAKTISMLLATCKRSARLVSIDSMPKVDSGLLINETNCKTLANSKLLSSMPVEVKKTSANKNKKMYKNINMLPSDCCTDFEMKVMASNCTVHKKRSLDHSKHSNSCQETNRKSSNIRFNFSKNLIKSPCFSENETKNITKNQHTKLDHVRQEIQNHSSLRDKARVDPSTFVQHHKDKRNLDRKLQEHRQKRISKSIKIGSHALKRCFCTLKLKTMHINNERHKIPYINECIPSKTFIHIKKRLPCELFLCASGEHVSTKCNSWKIQYNTSSKLTSKSLTALEQYRTITNLLQVKTSRNESCKIATNYKNILENSWPVKNKKSETGCSLDKTKCKFKKPCSHKYLCPLNQSGIKSGNIIPKTTKLSKSTIVSLGHIVPKRVSKESELVLDAVPSLTKRKPFYRTPTFEQRIFNNPITGVVIINDAESTITPSVKRRKTKSGTSRSQPVYKLLEINKVQSNANTYNYSLLSKNNEVHRNHHSESQKFIGNDRKELLKGICMSNHNIIHENPEYFNKKHTNILKSNWKGSPLSKKYKLVKIQNETYLMITSSSKHIFSTLLKSNCMINDNATRKYKHIIRNVGNRNKYCKESNTEKGNTTELLRKPRYIQVHANEPQKSKMNKRVEKGRYRKNEIATQVPQNNYESHICESKGLYKNVQFDEKYKAKWGNVKNYKKVSKDKFNSVQNPQKQQCFLRKSSSIISISSTFAIKSQTLQSNFQSKFKIFHLKSSDENETFQINSSLLSNPRKRNVMTQFSGRSLDIKPSVSSDAILYSSEIVQPLNPHLTGISSLLRRCFCTMNLHVGDGGESSKFQYKLKPYECAPYDCVPYECDPYECEKKITKRLTRKVSSTQTDRILKSSSNETSKNKKHQLVSMSEPKKSKSHRKVICDCRSNYSPKVKSYEKKPYSKTSYKVMKKERIRSDRTYRHIGHKTQSSIRKVRNKSSSIGPMLKRCLCTVKLLKNEEKNKTSDVSSVSTSTQSTNKGRNVRLNKNIGNDKHPESKTNRRKNTRDPALNVSSSIQSYQTKRKRKYIGSKSAYEKPVKSKEQRERKILSTPSARHAVRVGSNFSFSLEFYKDKTERKPSNEVYEQENRKYIGLSPNRSFRNLITQKDKSLTNTGSQASPIRQEQPAITGSFLKRCFCIKKKRSPKTASKHTTTGKEGIIDCQCKRSLSKIECECEKFINKKQSMDKASGTDKHRGFVLKKCDCIKLINKGQSIDKPSWADKHPRLLVSKECECKQVIDKKHHRSIGSETEKQVTKFKSSSTTSSKTSKARILHSSQYRQLKPNLLPETVRNEEIGGSSQRQAVRIGSNFSFEIEFHKDVQFPSDEKVQAAAEAIKETRDKMKDIRQMAAVRNKSRIGNSLYSITSEINTSNKASKAVGPLLRKCICKCSHQNNESLQNYNNKSKHSVHRGTATPVSRPIPNFHNRGVMTVYKLKTYPYKLAPYECEPGVCIPGECDPYECLKRMNRRHRGSSTDGYSTKSALSMTRPARRYRDNTVQFSPRDKRPHIREVNTRPREGIEVRQKPRQNKTRQAVRIGSNFSFNVEFYKDKSQGGIGGIGGTGGIDGVGGTGGIGRTGGIGPKPCPKPCPEPCPELCPKTCPKRFMSSGTDAANVNYRNKKAQRKRGQLHNRESQVWSRKMRSTMTGVGPFLKRCFCTLQLQRRHEKVLPRREERRDSDSSSVGTETARFRPEPRYKEQGTRPRRSHRYHGRKLDPNECEPGVCIPGQCDPYVCLERIKRRGVHTRHAGTGGRYRMHSVSSSMTEPGHRRHRNRSVSSSMIDHSRPRPRGQITHNQHRHRRNDRASLVKERTAYSPAPTSHRQAVRIGSSFSFNIEFYKDRNEQAPHVSAPVGNRRVHGRPSGAPVGYIKRPVPGRRLRTDSTGSGPMSTRTRSMSSSYKNNLRNRGMQAHSRTLLKRCFCTLKLQKIGTRQRQTQESTASIGTYYKAAGAQIRQKQEIVPQYRDFGTRTKRRRLEPYECEPGVCIPGQCDPYECLERIKRRHLRHSGTGMAYPHTRSMSNLTPYNFRTTSMNTAMGVYRTPGEKYHRRYTESPRRIKQPPPRPSRALENIHNRQAVRLGSSFSFNVEFYKDRSESEQQANLMSKCCTPNICVSECDPDNSVEPIKKRGLRRISRTTGNHMVRSRNSSSWYRRHPSEKVETIVEEPRFKIFNKPNTKQTVRISSNFNFNIEFFKDILFPEPCEVEEEFDEMSAVTEAINPQLKRKKNREDHYKPSYGGNKQFYAENYHPKYKHKNIRESIYEGDKLFSIEHYRPKIRSHKSLTGKEQDEHRKKIKPGKELGEHSKKLKPEVNKLSKKTGGPINKMFKCLCSPNEGKKYKCQCPSTELKGKKISNLGNKSKVAENIFANKTTTIARVEMGFYKQRLNRMPPTLNSPKFDLTKQPQHAKVTLGQINENSKALTVCQVPEKSSISKILYLYSPKLFWTAENSRSRPCTFSSNVQSITSLQVTEEKPSLKLLPTKFKVFSKAHALPIRNILVFVSSEKSKAKVAVSQKHFSLPNNPCSAMWPKTKSFHNRPFKADMRSRIETKFVTQRYPKFRNKIKSKNAIDFTIECSMSSNPVKDIQNDRFEDIVIESLDLRDSETCVAKVNKETTDTEDIESKKRDEEEISECLKALKQDDFEKTKQIVRNYNYHLFMTKMLICMTKMGLTNPKNAVGTDYGSAFNPKRAYRHFKCILLNIKAGLKCASGDHTDTASLKQKRSNFAKTIKNCLSKPTSKCLQSFKHIRKLHKRMLPKFLRGRKNTVDLGFNALDIACPQIKPQFSIYYMMPHFYPHFLTLRIVEVIVDLSQSFS</sequence>
<protein>
    <submittedName>
        <fullName evidence="2">Uncharacterized protein</fullName>
    </submittedName>
</protein>
<feature type="region of interest" description="Disordered" evidence="1">
    <location>
        <begin position="1900"/>
        <end position="1949"/>
    </location>
</feature>
<feature type="compositionally biased region" description="Low complexity" evidence="1">
    <location>
        <begin position="1200"/>
        <end position="1212"/>
    </location>
</feature>
<feature type="compositionally biased region" description="Basic and acidic residues" evidence="1">
    <location>
        <begin position="1901"/>
        <end position="1913"/>
    </location>
</feature>
<feature type="region of interest" description="Disordered" evidence="1">
    <location>
        <begin position="1480"/>
        <end position="1506"/>
    </location>
</feature>
<accession>A0A8S1AC01</accession>
<dbReference type="EMBL" id="CADEBD010000314">
    <property type="protein sequence ID" value="CAB3243034.1"/>
    <property type="molecule type" value="Genomic_DNA"/>
</dbReference>
<evidence type="ECO:0000313" key="2">
    <source>
        <dbReference type="EMBL" id="CAB3243034.1"/>
    </source>
</evidence>
<feature type="compositionally biased region" description="Basic and acidic residues" evidence="1">
    <location>
        <begin position="2280"/>
        <end position="2289"/>
    </location>
</feature>
<feature type="region of interest" description="Disordered" evidence="1">
    <location>
        <begin position="1077"/>
        <end position="1116"/>
    </location>
</feature>
<feature type="region of interest" description="Disordered" evidence="1">
    <location>
        <begin position="2083"/>
        <end position="2134"/>
    </location>
</feature>
<proteinExistence type="predicted"/>
<feature type="region of interest" description="Disordered" evidence="1">
    <location>
        <begin position="2513"/>
        <end position="2550"/>
    </location>
</feature>
<comment type="caution">
    <text evidence="2">The sequence shown here is derived from an EMBL/GenBank/DDBJ whole genome shotgun (WGS) entry which is preliminary data.</text>
</comment>
<name>A0A8S1AC01_ARCPL</name>
<feature type="compositionally biased region" description="Polar residues" evidence="1">
    <location>
        <begin position="1246"/>
        <end position="1255"/>
    </location>
</feature>
<reference evidence="2 3" key="1">
    <citation type="submission" date="2020-04" db="EMBL/GenBank/DDBJ databases">
        <authorList>
            <person name="Wallbank WR R."/>
            <person name="Pardo Diaz C."/>
            <person name="Kozak K."/>
            <person name="Martin S."/>
            <person name="Jiggins C."/>
            <person name="Moest M."/>
            <person name="Warren A I."/>
            <person name="Byers J.R.P. K."/>
            <person name="Montejo-Kovacevich G."/>
            <person name="Yen C E."/>
        </authorList>
    </citation>
    <scope>NUCLEOTIDE SEQUENCE [LARGE SCALE GENOMIC DNA]</scope>
</reference>
<feature type="region of interest" description="Disordered" evidence="1">
    <location>
        <begin position="1855"/>
        <end position="1874"/>
    </location>
</feature>
<dbReference type="Proteomes" id="UP000494256">
    <property type="component" value="Unassembled WGS sequence"/>
</dbReference>
<organism evidence="2 3">
    <name type="scientific">Arctia plantaginis</name>
    <name type="common">Wood tiger moth</name>
    <name type="synonym">Phalaena plantaginis</name>
    <dbReference type="NCBI Taxonomy" id="874455"/>
    <lineage>
        <taxon>Eukaryota</taxon>
        <taxon>Metazoa</taxon>
        <taxon>Ecdysozoa</taxon>
        <taxon>Arthropoda</taxon>
        <taxon>Hexapoda</taxon>
        <taxon>Insecta</taxon>
        <taxon>Pterygota</taxon>
        <taxon>Neoptera</taxon>
        <taxon>Endopterygota</taxon>
        <taxon>Lepidoptera</taxon>
        <taxon>Glossata</taxon>
        <taxon>Ditrysia</taxon>
        <taxon>Noctuoidea</taxon>
        <taxon>Erebidae</taxon>
        <taxon>Arctiinae</taxon>
        <taxon>Arctia</taxon>
    </lineage>
</organism>
<feature type="compositionally biased region" description="Low complexity" evidence="1">
    <location>
        <begin position="1491"/>
        <end position="1502"/>
    </location>
</feature>
<gene>
    <name evidence="2" type="ORF">APLA_LOCUS10199</name>
</gene>
<feature type="compositionally biased region" description="Basic and acidic residues" evidence="1">
    <location>
        <begin position="1225"/>
        <end position="1234"/>
    </location>
</feature>
<feature type="compositionally biased region" description="Basic and acidic residues" evidence="1">
    <location>
        <begin position="1922"/>
        <end position="1935"/>
    </location>
</feature>
<feature type="compositionally biased region" description="Basic and acidic residues" evidence="1">
    <location>
        <begin position="1268"/>
        <end position="1283"/>
    </location>
</feature>
<feature type="region of interest" description="Disordered" evidence="1">
    <location>
        <begin position="2280"/>
        <end position="2301"/>
    </location>
</feature>
<evidence type="ECO:0000256" key="1">
    <source>
        <dbReference type="SAM" id="MobiDB-lite"/>
    </source>
</evidence>